<organism evidence="2 3">
    <name type="scientific">Arachis hypogaea</name>
    <name type="common">Peanut</name>
    <dbReference type="NCBI Taxonomy" id="3818"/>
    <lineage>
        <taxon>Eukaryota</taxon>
        <taxon>Viridiplantae</taxon>
        <taxon>Streptophyta</taxon>
        <taxon>Embryophyta</taxon>
        <taxon>Tracheophyta</taxon>
        <taxon>Spermatophyta</taxon>
        <taxon>Magnoliopsida</taxon>
        <taxon>eudicotyledons</taxon>
        <taxon>Gunneridae</taxon>
        <taxon>Pentapetalae</taxon>
        <taxon>rosids</taxon>
        <taxon>fabids</taxon>
        <taxon>Fabales</taxon>
        <taxon>Fabaceae</taxon>
        <taxon>Papilionoideae</taxon>
        <taxon>50 kb inversion clade</taxon>
        <taxon>dalbergioids sensu lato</taxon>
        <taxon>Dalbergieae</taxon>
        <taxon>Pterocarpus clade</taxon>
        <taxon>Arachis</taxon>
    </lineage>
</organism>
<name>A0A445DCM4_ARAHY</name>
<dbReference type="EMBL" id="SDMP01000004">
    <property type="protein sequence ID" value="RYR60895.1"/>
    <property type="molecule type" value="Genomic_DNA"/>
</dbReference>
<keyword evidence="1" id="KW-0472">Membrane</keyword>
<keyword evidence="3" id="KW-1185">Reference proteome</keyword>
<reference evidence="2 3" key="1">
    <citation type="submission" date="2019-01" db="EMBL/GenBank/DDBJ databases">
        <title>Sequencing of cultivated peanut Arachis hypogaea provides insights into genome evolution and oil improvement.</title>
        <authorList>
            <person name="Chen X."/>
        </authorList>
    </citation>
    <scope>NUCLEOTIDE SEQUENCE [LARGE SCALE GENOMIC DNA]</scope>
    <source>
        <strain evidence="3">cv. Fuhuasheng</strain>
        <tissue evidence="2">Leaves</tissue>
    </source>
</reference>
<evidence type="ECO:0000256" key="1">
    <source>
        <dbReference type="SAM" id="Phobius"/>
    </source>
</evidence>
<accession>A0A445DCM4</accession>
<dbReference type="AlphaFoldDB" id="A0A445DCM4"/>
<proteinExistence type="predicted"/>
<keyword evidence="1" id="KW-0812">Transmembrane</keyword>
<sequence>MFQIMKKLNKLMLCLMAAELFNWVAFPLGERFVARRTFGQLKILYFAGSLAVMFYISKLAKDKRRECNDSTPSSDILALVFCFFGVLGISIGITFSIPPTLVSIYSNESGAGKVRKN</sequence>
<keyword evidence="1" id="KW-1133">Transmembrane helix</keyword>
<feature type="transmembrane region" description="Helical" evidence="1">
    <location>
        <begin position="76"/>
        <end position="97"/>
    </location>
</feature>
<protein>
    <submittedName>
        <fullName evidence="2">Uncharacterized protein</fullName>
    </submittedName>
</protein>
<feature type="transmembrane region" description="Helical" evidence="1">
    <location>
        <begin position="37"/>
        <end position="56"/>
    </location>
</feature>
<dbReference type="Proteomes" id="UP000289738">
    <property type="component" value="Chromosome A04"/>
</dbReference>
<evidence type="ECO:0000313" key="2">
    <source>
        <dbReference type="EMBL" id="RYR60895.1"/>
    </source>
</evidence>
<evidence type="ECO:0000313" key="3">
    <source>
        <dbReference type="Proteomes" id="UP000289738"/>
    </source>
</evidence>
<gene>
    <name evidence="2" type="ORF">Ahy_A04g017980</name>
</gene>
<comment type="caution">
    <text evidence="2">The sequence shown here is derived from an EMBL/GenBank/DDBJ whole genome shotgun (WGS) entry which is preliminary data.</text>
</comment>